<dbReference type="GeneID" id="78075313"/>
<dbReference type="Gene3D" id="3.30.70.270">
    <property type="match status" value="1"/>
</dbReference>
<dbReference type="RefSeq" id="WP_069666655.1">
    <property type="nucleotide sequence ID" value="NZ_JAPFIM010000026.1"/>
</dbReference>
<dbReference type="CDD" id="cd01948">
    <property type="entry name" value="EAL"/>
    <property type="match status" value="1"/>
</dbReference>
<dbReference type="OrthoDB" id="9814202at2"/>
<feature type="domain" description="EAL" evidence="1">
    <location>
        <begin position="279"/>
        <end position="538"/>
    </location>
</feature>
<evidence type="ECO:0000313" key="5">
    <source>
        <dbReference type="Proteomes" id="UP001150001"/>
    </source>
</evidence>
<gene>
    <name evidence="3" type="ORF">AZ468_06410</name>
    <name evidence="2" type="ORF">OPW20_15780</name>
</gene>
<reference evidence="3 4" key="1">
    <citation type="submission" date="2016-03" db="EMBL/GenBank/DDBJ databases">
        <title>Draft genome sequence of the Vibrio tubiashii subs. europaeus.</title>
        <authorList>
            <person name="Spinard E."/>
            <person name="Dubert J."/>
            <person name="Nelson D.R."/>
            <person name="Barja J.L."/>
        </authorList>
    </citation>
    <scope>NUCLEOTIDE SEQUENCE [LARGE SCALE GENOMIC DNA]</scope>
    <source>
        <strain evidence="4">PP-638</strain>
        <strain evidence="3">PP2-638</strain>
    </source>
</reference>
<dbReference type="EMBL" id="JAPFIT010000018">
    <property type="protein sequence ID" value="MDC5741532.1"/>
    <property type="molecule type" value="Genomic_DNA"/>
</dbReference>
<dbReference type="InterPro" id="IPR000160">
    <property type="entry name" value="GGDEF_dom"/>
</dbReference>
<protein>
    <submittedName>
        <fullName evidence="2 3">Diguanylate cyclase</fullName>
    </submittedName>
</protein>
<dbReference type="PANTHER" id="PTHR33121">
    <property type="entry name" value="CYCLIC DI-GMP PHOSPHODIESTERASE PDEF"/>
    <property type="match status" value="1"/>
</dbReference>
<dbReference type="Proteomes" id="UP000094761">
    <property type="component" value="Unassembled WGS sequence"/>
</dbReference>
<dbReference type="PROSITE" id="PS50883">
    <property type="entry name" value="EAL"/>
    <property type="match status" value="1"/>
</dbReference>
<dbReference type="InterPro" id="IPR029787">
    <property type="entry name" value="Nucleotide_cyclase"/>
</dbReference>
<dbReference type="Gene3D" id="3.20.20.450">
    <property type="entry name" value="EAL domain"/>
    <property type="match status" value="1"/>
</dbReference>
<dbReference type="InterPro" id="IPR001633">
    <property type="entry name" value="EAL_dom"/>
</dbReference>
<keyword evidence="5" id="KW-1185">Reference proteome</keyword>
<organism evidence="3 4">
    <name type="scientific">Vibrio europaeus</name>
    <dbReference type="NCBI Taxonomy" id="300876"/>
    <lineage>
        <taxon>Bacteria</taxon>
        <taxon>Pseudomonadati</taxon>
        <taxon>Pseudomonadota</taxon>
        <taxon>Gammaproteobacteria</taxon>
        <taxon>Vibrionales</taxon>
        <taxon>Vibrionaceae</taxon>
        <taxon>Vibrio</taxon>
        <taxon>Vibrio oreintalis group</taxon>
    </lineage>
</organism>
<evidence type="ECO:0000313" key="2">
    <source>
        <dbReference type="EMBL" id="MDC5741532.1"/>
    </source>
</evidence>
<evidence type="ECO:0000259" key="1">
    <source>
        <dbReference type="PROSITE" id="PS50883"/>
    </source>
</evidence>
<dbReference type="SMART" id="SM00267">
    <property type="entry name" value="GGDEF"/>
    <property type="match status" value="1"/>
</dbReference>
<accession>A0A178JFU2</accession>
<reference evidence="2" key="2">
    <citation type="submission" date="2022-11" db="EMBL/GenBank/DDBJ databases">
        <title>Role of the vibriolysin VemA secreted by the emergent pathogen Vibrio europaeus in the colonization of Manila clam mucus.</title>
        <authorList>
            <person name="Martinez C."/>
            <person name="Rodriguez S."/>
            <person name="Vences A."/>
            <person name="Barja J.L."/>
            <person name="Toranzo A.E."/>
            <person name="Dubert J."/>
        </authorList>
    </citation>
    <scope>NUCLEOTIDE SEQUENCE</scope>
    <source>
        <strain evidence="2">3454</strain>
    </source>
</reference>
<dbReference type="Proteomes" id="UP001150001">
    <property type="component" value="Unassembled WGS sequence"/>
</dbReference>
<dbReference type="InterPro" id="IPR043128">
    <property type="entry name" value="Rev_trsase/Diguanyl_cyclase"/>
</dbReference>
<dbReference type="Pfam" id="PF00563">
    <property type="entry name" value="EAL"/>
    <property type="match status" value="1"/>
</dbReference>
<dbReference type="SUPFAM" id="SSF55073">
    <property type="entry name" value="Nucleotide cyclase"/>
    <property type="match status" value="1"/>
</dbReference>
<evidence type="ECO:0000313" key="4">
    <source>
        <dbReference type="Proteomes" id="UP000094761"/>
    </source>
</evidence>
<comment type="caution">
    <text evidence="3">The sequence shown here is derived from an EMBL/GenBank/DDBJ whole genome shotgun (WGS) entry which is preliminary data.</text>
</comment>
<dbReference type="SUPFAM" id="SSF141868">
    <property type="entry name" value="EAL domain-like"/>
    <property type="match status" value="1"/>
</dbReference>
<dbReference type="EMBL" id="LUAX01000001">
    <property type="protein sequence ID" value="OAN00756.1"/>
    <property type="molecule type" value="Genomic_DNA"/>
</dbReference>
<dbReference type="GO" id="GO:0071111">
    <property type="term" value="F:cyclic-guanylate-specific phosphodiesterase activity"/>
    <property type="evidence" value="ECO:0007669"/>
    <property type="project" value="InterPro"/>
</dbReference>
<dbReference type="AlphaFoldDB" id="A0A178JFU2"/>
<evidence type="ECO:0000313" key="3">
    <source>
        <dbReference type="EMBL" id="OAN00756.1"/>
    </source>
</evidence>
<name>A0A178JFU2_9VIBR</name>
<proteinExistence type="predicted"/>
<dbReference type="InterPro" id="IPR050706">
    <property type="entry name" value="Cyclic-di-GMP_PDE-like"/>
</dbReference>
<dbReference type="SMART" id="SM00052">
    <property type="entry name" value="EAL"/>
    <property type="match status" value="1"/>
</dbReference>
<sequence length="544" mass="62061">MKNLNDHIEAMRIAYVIVDERLNVLQLSKQAAELFRVTQGSSLFDANVSFIDEAFNPVALEQQLIDVVASGQEYELEVGLSYPDKNIEWAKLYLIRYKDYFILYLIDVGELVAARRLNNQLSMLDPHTGLLYREAFLSRINQEYQQGTVCCVRICNYQRINEIWGAAVANLVFMEILARVVSEIDSAICSKHSTDSFNIFIPPGTPFNIERFYALLNEPFHFNQRHFFSNVALGYYVEKEGDSHEQSLNKAEMAILDVLTERVRLAEFQEELAKQIEHQNNLEMEFRAALNKGQLEQDFHVVFQPIHDAETEDVAGAECLIRWTPNGQFVSPEEFIPIAEKIGDIGTLTQFNIVQLGKLVSILEQQGIDTMELLFALNISVVEILDVEFTDKLVKAITDNHLYPSQIKLELTESALIDNFNYVNQTLERLQKLGFRVSIDDFGTGFSSLSYLCRLSFDEIKIDRAFVTNVVEDSKLQTVFNSIASLATNMNKPVVAEGVETLEQLIYAKAKQVEYIQGYYFSKPLPAHEFTVYLVEAQKKIAAD</sequence>
<dbReference type="InterPro" id="IPR035919">
    <property type="entry name" value="EAL_sf"/>
</dbReference>
<dbReference type="PANTHER" id="PTHR33121:SF70">
    <property type="entry name" value="SIGNALING PROTEIN YKOW"/>
    <property type="match status" value="1"/>
</dbReference>